<keyword evidence="7" id="KW-0949">S-adenosyl-L-methionine</keyword>
<evidence type="ECO:0000256" key="4">
    <source>
        <dbReference type="ARBA" id="ARBA00022490"/>
    </source>
</evidence>
<evidence type="ECO:0000256" key="6">
    <source>
        <dbReference type="ARBA" id="ARBA00022679"/>
    </source>
</evidence>
<dbReference type="CDD" id="cd02440">
    <property type="entry name" value="AdoMet_MTases"/>
    <property type="match status" value="1"/>
</dbReference>
<dbReference type="Pfam" id="PF01135">
    <property type="entry name" value="PCMT"/>
    <property type="match status" value="1"/>
</dbReference>
<reference evidence="8" key="1">
    <citation type="submission" date="2018-05" db="EMBL/GenBank/DDBJ databases">
        <authorList>
            <person name="Lanie J.A."/>
            <person name="Ng W.-L."/>
            <person name="Kazmierczak K.M."/>
            <person name="Andrzejewski T.M."/>
            <person name="Davidsen T.M."/>
            <person name="Wayne K.J."/>
            <person name="Tettelin H."/>
            <person name="Glass J.I."/>
            <person name="Rusch D."/>
            <person name="Podicherti R."/>
            <person name="Tsui H.-C.T."/>
            <person name="Winkler M.E."/>
        </authorList>
    </citation>
    <scope>NUCLEOTIDE SEQUENCE</scope>
</reference>
<keyword evidence="6" id="KW-0808">Transferase</keyword>
<name>A0A382ACQ3_9ZZZZ</name>
<comment type="subcellular location">
    <subcellularLocation>
        <location evidence="1">Cytoplasm</location>
    </subcellularLocation>
</comment>
<dbReference type="GO" id="GO:0004719">
    <property type="term" value="F:protein-L-isoaspartate (D-aspartate) O-methyltransferase activity"/>
    <property type="evidence" value="ECO:0007669"/>
    <property type="project" value="UniProtKB-EC"/>
</dbReference>
<organism evidence="8">
    <name type="scientific">marine metagenome</name>
    <dbReference type="NCBI Taxonomy" id="408172"/>
    <lineage>
        <taxon>unclassified sequences</taxon>
        <taxon>metagenomes</taxon>
        <taxon>ecological metagenomes</taxon>
    </lineage>
</organism>
<dbReference type="PROSITE" id="PS01279">
    <property type="entry name" value="PCMT"/>
    <property type="match status" value="1"/>
</dbReference>
<dbReference type="PANTHER" id="PTHR11579">
    <property type="entry name" value="PROTEIN-L-ISOASPARTATE O-METHYLTRANSFERASE"/>
    <property type="match status" value="1"/>
</dbReference>
<dbReference type="SUPFAM" id="SSF53335">
    <property type="entry name" value="S-adenosyl-L-methionine-dependent methyltransferases"/>
    <property type="match status" value="1"/>
</dbReference>
<sequence>MLQTINAHALSYGKGKAIDSRVIYAMTLIPRHHFVKELSYEDMPVPIGHGQTISQPFIVAYMTDMLQLQPLHRVLEIGMGSGYQAAVLSELVQEVYTVERIKELYDKTAPKLKKYKNIISKVGDGYKGWKEFAPYDRIMVTAMADEIPTELTKQLVDGGKMIIPVKGKLLLVTKKKEIAGVPLIEQQSLIGVRFVPFVKDVLDEDVC</sequence>
<dbReference type="NCBIfam" id="TIGR00080">
    <property type="entry name" value="pimt"/>
    <property type="match status" value="1"/>
</dbReference>
<evidence type="ECO:0000256" key="7">
    <source>
        <dbReference type="ARBA" id="ARBA00022691"/>
    </source>
</evidence>
<dbReference type="NCBIfam" id="NF001453">
    <property type="entry name" value="PRK00312.1"/>
    <property type="match status" value="1"/>
</dbReference>
<evidence type="ECO:0000256" key="1">
    <source>
        <dbReference type="ARBA" id="ARBA00004496"/>
    </source>
</evidence>
<dbReference type="EMBL" id="UINC01024761">
    <property type="protein sequence ID" value="SVA99051.1"/>
    <property type="molecule type" value="Genomic_DNA"/>
</dbReference>
<keyword evidence="5" id="KW-0489">Methyltransferase</keyword>
<dbReference type="GO" id="GO:0005737">
    <property type="term" value="C:cytoplasm"/>
    <property type="evidence" value="ECO:0007669"/>
    <property type="project" value="UniProtKB-SubCell"/>
</dbReference>
<evidence type="ECO:0000313" key="8">
    <source>
        <dbReference type="EMBL" id="SVA99051.1"/>
    </source>
</evidence>
<keyword evidence="4" id="KW-0963">Cytoplasm</keyword>
<dbReference type="Gene3D" id="3.40.50.150">
    <property type="entry name" value="Vaccinia Virus protein VP39"/>
    <property type="match status" value="1"/>
</dbReference>
<proteinExistence type="inferred from homology"/>
<dbReference type="InterPro" id="IPR029063">
    <property type="entry name" value="SAM-dependent_MTases_sf"/>
</dbReference>
<evidence type="ECO:0000256" key="3">
    <source>
        <dbReference type="ARBA" id="ARBA00011890"/>
    </source>
</evidence>
<evidence type="ECO:0000256" key="2">
    <source>
        <dbReference type="ARBA" id="ARBA00005369"/>
    </source>
</evidence>
<dbReference type="AlphaFoldDB" id="A0A382ACQ3"/>
<gene>
    <name evidence="8" type="ORF">METZ01_LOCUS151905</name>
</gene>
<dbReference type="InterPro" id="IPR000682">
    <property type="entry name" value="PCMT"/>
</dbReference>
<accession>A0A382ACQ3</accession>
<dbReference type="EC" id="2.1.1.77" evidence="3"/>
<dbReference type="GO" id="GO:0032259">
    <property type="term" value="P:methylation"/>
    <property type="evidence" value="ECO:0007669"/>
    <property type="project" value="UniProtKB-KW"/>
</dbReference>
<protein>
    <recommendedName>
        <fullName evidence="3">protein-L-isoaspartate(D-aspartate) O-methyltransferase</fullName>
        <ecNumber evidence="3">2.1.1.77</ecNumber>
    </recommendedName>
</protein>
<evidence type="ECO:0000256" key="5">
    <source>
        <dbReference type="ARBA" id="ARBA00022603"/>
    </source>
</evidence>
<comment type="similarity">
    <text evidence="2">Belongs to the methyltransferase superfamily. L-isoaspartyl/D-aspartyl protein methyltransferase family.</text>
</comment>
<dbReference type="PANTHER" id="PTHR11579:SF0">
    <property type="entry name" value="PROTEIN-L-ISOASPARTATE(D-ASPARTATE) O-METHYLTRANSFERASE"/>
    <property type="match status" value="1"/>
</dbReference>